<keyword evidence="2" id="KW-1185">Reference proteome</keyword>
<dbReference type="HOGENOM" id="CLU_612154_0_0_9"/>
<dbReference type="Proteomes" id="UP000012589">
    <property type="component" value="Unassembled WGS sequence"/>
</dbReference>
<organism evidence="1 2">
    <name type="scientific">Eubacterium plexicaudatum ASF492</name>
    <dbReference type="NCBI Taxonomy" id="1235802"/>
    <lineage>
        <taxon>Bacteria</taxon>
        <taxon>Bacillati</taxon>
        <taxon>Bacillota</taxon>
        <taxon>Clostridia</taxon>
        <taxon>Eubacteriales</taxon>
        <taxon>Eubacteriaceae</taxon>
        <taxon>Eubacterium</taxon>
    </lineage>
</organism>
<dbReference type="STRING" id="1235802.C823_04423"/>
<dbReference type="EMBL" id="AQFT01000129">
    <property type="protein sequence ID" value="EMZ21606.1"/>
    <property type="molecule type" value="Genomic_DNA"/>
</dbReference>
<evidence type="ECO:0000313" key="2">
    <source>
        <dbReference type="Proteomes" id="UP000012589"/>
    </source>
</evidence>
<sequence length="447" mass="51042">MDNTLMTNTRLEDNAKRFINEFCPEESTSTSMIVAGMVSIIKGNESDLERIKNQKWFERIWYTITGKNKATIKEMQARRNDLNRYLIKIISKLSDMVRTNSVQAAELSSAILTLDNEFRDMKVSVDKIARALNDKIISLDTYTFIINDIRNRKYPANKPLLSLIDIMSQLDNRTAKDLNRLRQLKETMENSGFSFSSKINAREYAGQVFTLPEEKVGRILLFCQNLSERSRFLAYTCNLIENYFYLGQTDRDIVRSDEAIRDSLRISRLSDDSYCIVDNMYVDLKKAIPERFSQLSLMAKAGKISACIIGKSSVGKDDLFHVLKEYENFNVKPIHFEPGCSEENVKKSIKNKEVNCVIYCVDVSTGKFEKKESEFIKSLSNSFPMLKIAIALTHCVNKSMGHKLVNYIYNETGNKPICVLAKNFVASGDITVSAFGVDDLVEEVRSM</sequence>
<protein>
    <submittedName>
        <fullName evidence="1">Uncharacterized protein</fullName>
    </submittedName>
</protein>
<proteinExistence type="predicted"/>
<comment type="caution">
    <text evidence="1">The sequence shown here is derived from an EMBL/GenBank/DDBJ whole genome shotgun (WGS) entry which is preliminary data.</text>
</comment>
<dbReference type="AlphaFoldDB" id="N2A0C1"/>
<reference evidence="1 2" key="1">
    <citation type="journal article" date="2014" name="Genome Announc.">
        <title>Draft genome sequences of the altered schaedler flora, a defined bacterial community from gnotobiotic mice.</title>
        <authorList>
            <person name="Wannemuehler M.J."/>
            <person name="Overstreet A.M."/>
            <person name="Ward D.V."/>
            <person name="Phillips G.J."/>
        </authorList>
    </citation>
    <scope>NUCLEOTIDE SEQUENCE [LARGE SCALE GENOMIC DNA]</scope>
    <source>
        <strain evidence="1 2">ASF492</strain>
    </source>
</reference>
<accession>N2A0C1</accession>
<dbReference type="PATRIC" id="fig|1235802.3.peg.4703"/>
<gene>
    <name evidence="1" type="ORF">C823_04423</name>
</gene>
<name>N2A0C1_9FIRM</name>
<evidence type="ECO:0000313" key="1">
    <source>
        <dbReference type="EMBL" id="EMZ21606.1"/>
    </source>
</evidence>